<organism evidence="2 3">
    <name type="scientific">Sessilibacter corallicola</name>
    <dbReference type="NCBI Taxonomy" id="2904075"/>
    <lineage>
        <taxon>Bacteria</taxon>
        <taxon>Pseudomonadati</taxon>
        <taxon>Pseudomonadota</taxon>
        <taxon>Gammaproteobacteria</taxon>
        <taxon>Cellvibrionales</taxon>
        <taxon>Cellvibrionaceae</taxon>
        <taxon>Sessilibacter</taxon>
    </lineage>
</organism>
<dbReference type="PANTHER" id="PTHR37809">
    <property type="entry name" value="RIBOSOMAL PROTEIN S12 METHYLTHIOTRANSFERASE ACCESSORY FACTOR YCAO"/>
    <property type="match status" value="1"/>
</dbReference>
<comment type="caution">
    <text evidence="2">The sequence shown here is derived from an EMBL/GenBank/DDBJ whole genome shotgun (WGS) entry which is preliminary data.</text>
</comment>
<sequence>MHIPLKFHPKFLTYSIPGKGVYAISELDCLFFTENSFPFIQDIFNDNQKSNPSSTITIQHPQIYNLVKSNILCSPQDPNNYVRPADISFSERSLKQWDLISFSHSNKEWENQWIALIDDIYNKYPKTPKLNIIFVDDFLTPNLSEQFSNTKLNCVIKITGDNFWISPIFSNEKTVNFNKLCTRIANNQSVKQFFQRKFENDKYIFYPFKLENEMDEELKSIASTCLQSIIGHSKQTLSIINRENNTIDEHPGLLSLTEKNNGNGVKIELQNTISKFSDDGGSRIYKPEQTVARISNYISPISGLITFFKPLNGSENSAITIYKTAFSSTPYPETSYNTIEENYNQICLGKGISKPQSQASALSEALERHAALFTEEDIKLFTKSSPDEIEDRYYLFRQLQPLSDNQYNHYKAYFENSKADLHTDKYNNASIYWKKVWSLTHNEEVQLPAVKCYKFTPFIEMKYGRWNSNGCASGNTTEEAILQGLFELIERDACAIWWYNQITRPSFDLNLIPQQHRTALESTLSDQYDYWVLDITNDIGVPVMAAICRDKTTQKMCFGFGCHLQPVLAAQRALTELCQILSIIHKNGAIFNFDTFYESEFLLPDNSAKQPACQQEYSGNFKTDITQIVNTLRENNIETLVLNYNRKESPLCAVKVFTPGLCHVWPEFGNERLYTVPLKMSWLEECNTENSLNPTPLLI</sequence>
<evidence type="ECO:0000313" key="3">
    <source>
        <dbReference type="Proteomes" id="UP001465153"/>
    </source>
</evidence>
<dbReference type="Gene3D" id="3.30.160.660">
    <property type="match status" value="1"/>
</dbReference>
<dbReference type="PANTHER" id="PTHR37809:SF1">
    <property type="entry name" value="RIBOSOMAL PROTEIN S12 METHYLTHIOTRANSFERASE ACCESSORY FACTOR YCAO"/>
    <property type="match status" value="1"/>
</dbReference>
<gene>
    <name evidence="2" type="ORF">NBRC116591_16500</name>
</gene>
<dbReference type="Pfam" id="PF02624">
    <property type="entry name" value="YcaO"/>
    <property type="match status" value="1"/>
</dbReference>
<evidence type="ECO:0000313" key="2">
    <source>
        <dbReference type="EMBL" id="GAA6167840.1"/>
    </source>
</evidence>
<dbReference type="Gene3D" id="3.30.1330.230">
    <property type="match status" value="1"/>
</dbReference>
<accession>A0ABQ0A865</accession>
<dbReference type="PROSITE" id="PS51664">
    <property type="entry name" value="YCAO"/>
    <property type="match status" value="1"/>
</dbReference>
<feature type="domain" description="YcaO" evidence="1">
    <location>
        <begin position="349"/>
        <end position="699"/>
    </location>
</feature>
<dbReference type="InterPro" id="IPR003776">
    <property type="entry name" value="YcaO-like_dom"/>
</dbReference>
<keyword evidence="3" id="KW-1185">Reference proteome</keyword>
<dbReference type="EMBL" id="BAABWN010000004">
    <property type="protein sequence ID" value="GAA6167840.1"/>
    <property type="molecule type" value="Genomic_DNA"/>
</dbReference>
<name>A0ABQ0A865_9GAMM</name>
<protein>
    <recommendedName>
        <fullName evidence="1">YcaO domain-containing protein</fullName>
    </recommendedName>
</protein>
<dbReference type="Gene3D" id="3.30.40.250">
    <property type="match status" value="1"/>
</dbReference>
<dbReference type="Proteomes" id="UP001465153">
    <property type="component" value="Unassembled WGS sequence"/>
</dbReference>
<dbReference type="RefSeq" id="WP_353302489.1">
    <property type="nucleotide sequence ID" value="NZ_BAABWN010000004.1"/>
</dbReference>
<reference evidence="2 3" key="1">
    <citation type="submission" date="2024-04" db="EMBL/GenBank/DDBJ databases">
        <title>Draft genome sequence of Sessilibacter corallicola NBRC 116591.</title>
        <authorList>
            <person name="Miyakawa T."/>
            <person name="Kusuya Y."/>
            <person name="Miura T."/>
        </authorList>
    </citation>
    <scope>NUCLEOTIDE SEQUENCE [LARGE SCALE GENOMIC DNA]</scope>
    <source>
        <strain evidence="2 3">KU-00831-HH</strain>
    </source>
</reference>
<evidence type="ECO:0000259" key="1">
    <source>
        <dbReference type="PROSITE" id="PS51664"/>
    </source>
</evidence>
<proteinExistence type="predicted"/>
<dbReference type="NCBIfam" id="TIGR00702">
    <property type="entry name" value="YcaO-type kinase domain"/>
    <property type="match status" value="1"/>
</dbReference>